<organism evidence="9 10">
    <name type="scientific">Acanthopleuribacter pedis</name>
    <dbReference type="NCBI Taxonomy" id="442870"/>
    <lineage>
        <taxon>Bacteria</taxon>
        <taxon>Pseudomonadati</taxon>
        <taxon>Acidobacteriota</taxon>
        <taxon>Holophagae</taxon>
        <taxon>Acanthopleuribacterales</taxon>
        <taxon>Acanthopleuribacteraceae</taxon>
        <taxon>Acanthopleuribacter</taxon>
    </lineage>
</organism>
<keyword evidence="3 5" id="KW-0274">FAD</keyword>
<comment type="cofactor">
    <cofactor evidence="5">
        <name>FAD</name>
        <dbReference type="ChEBI" id="CHEBI:57692"/>
    </cofactor>
    <text evidence="5">Binds 1 FAD per subunit.</text>
</comment>
<evidence type="ECO:0000313" key="9">
    <source>
        <dbReference type="EMBL" id="MBO1322666.1"/>
    </source>
</evidence>
<evidence type="ECO:0000256" key="5">
    <source>
        <dbReference type="PIRSR" id="PIRSR602081-1"/>
    </source>
</evidence>
<evidence type="ECO:0000256" key="3">
    <source>
        <dbReference type="ARBA" id="ARBA00022827"/>
    </source>
</evidence>
<reference evidence="9" key="1">
    <citation type="submission" date="2021-03" db="EMBL/GenBank/DDBJ databases">
        <authorList>
            <person name="Wang G."/>
        </authorList>
    </citation>
    <scope>NUCLEOTIDE SEQUENCE</scope>
    <source>
        <strain evidence="9">KCTC 12899</strain>
    </source>
</reference>
<evidence type="ECO:0000259" key="8">
    <source>
        <dbReference type="PROSITE" id="PS51645"/>
    </source>
</evidence>
<dbReference type="InterPro" id="IPR014729">
    <property type="entry name" value="Rossmann-like_a/b/a_fold"/>
</dbReference>
<feature type="site" description="Electron transfer via tryptophanyl radical" evidence="6">
    <location>
        <position position="350"/>
    </location>
</feature>
<gene>
    <name evidence="9" type="ORF">J3U88_29600</name>
</gene>
<dbReference type="RefSeq" id="WP_207862639.1">
    <property type="nucleotide sequence ID" value="NZ_JAFREP010000040.1"/>
</dbReference>
<evidence type="ECO:0000256" key="7">
    <source>
        <dbReference type="RuleBase" id="RU004182"/>
    </source>
</evidence>
<dbReference type="SUPFAM" id="SSF52425">
    <property type="entry name" value="Cryptochrome/photolyase, N-terminal domain"/>
    <property type="match status" value="1"/>
</dbReference>
<dbReference type="PROSITE" id="PS51645">
    <property type="entry name" value="PHR_CRY_ALPHA_BETA"/>
    <property type="match status" value="1"/>
</dbReference>
<dbReference type="EMBL" id="JAFREP010000040">
    <property type="protein sequence ID" value="MBO1322666.1"/>
    <property type="molecule type" value="Genomic_DNA"/>
</dbReference>
<dbReference type="Gene3D" id="1.10.579.10">
    <property type="entry name" value="DNA Cyclobutane Dipyrimidine Photolyase, subunit A, domain 3"/>
    <property type="match status" value="1"/>
</dbReference>
<dbReference type="InterPro" id="IPR006050">
    <property type="entry name" value="DNA_photolyase_N"/>
</dbReference>
<feature type="binding site" evidence="5">
    <location>
        <begin position="363"/>
        <end position="365"/>
    </location>
    <ligand>
        <name>FAD</name>
        <dbReference type="ChEBI" id="CHEBI:57692"/>
    </ligand>
</feature>
<dbReference type="InterPro" id="IPR002081">
    <property type="entry name" value="Cryptochrome/DNA_photolyase_1"/>
</dbReference>
<feature type="binding site" evidence="5">
    <location>
        <begin position="266"/>
        <end position="273"/>
    </location>
    <ligand>
        <name>FAD</name>
        <dbReference type="ChEBI" id="CHEBI:57692"/>
    </ligand>
</feature>
<comment type="cofactor">
    <cofactor evidence="1">
        <name>(6R)-5,10-methylene-5,6,7,8-tetrahydrofolate</name>
        <dbReference type="ChEBI" id="CHEBI:15636"/>
    </cofactor>
</comment>
<dbReference type="GO" id="GO:0003677">
    <property type="term" value="F:DNA binding"/>
    <property type="evidence" value="ECO:0007669"/>
    <property type="project" value="TreeGrafter"/>
</dbReference>
<comment type="similarity">
    <text evidence="7">Belongs to the DNA photolyase family.</text>
</comment>
<dbReference type="GO" id="GO:0006950">
    <property type="term" value="P:response to stress"/>
    <property type="evidence" value="ECO:0007669"/>
    <property type="project" value="UniProtKB-ARBA"/>
</dbReference>
<dbReference type="Gene3D" id="3.40.50.620">
    <property type="entry name" value="HUPs"/>
    <property type="match status" value="1"/>
</dbReference>
<dbReference type="PRINTS" id="PR00147">
    <property type="entry name" value="DNAPHOTLYASE"/>
</dbReference>
<evidence type="ECO:0000256" key="6">
    <source>
        <dbReference type="PIRSR" id="PIRSR602081-2"/>
    </source>
</evidence>
<dbReference type="InterPro" id="IPR005101">
    <property type="entry name" value="Cryptochr/Photolyase_FAD-bd"/>
</dbReference>
<keyword evidence="10" id="KW-1185">Reference proteome</keyword>
<keyword evidence="2 5" id="KW-0285">Flavoprotein</keyword>
<dbReference type="GO" id="GO:0071949">
    <property type="term" value="F:FAD binding"/>
    <property type="evidence" value="ECO:0007669"/>
    <property type="project" value="TreeGrafter"/>
</dbReference>
<comment type="caution">
    <text evidence="9">The sequence shown here is derived from an EMBL/GenBank/DDBJ whole genome shotgun (WGS) entry which is preliminary data.</text>
</comment>
<dbReference type="GO" id="GO:0006139">
    <property type="term" value="P:nucleobase-containing compound metabolic process"/>
    <property type="evidence" value="ECO:0007669"/>
    <property type="project" value="UniProtKB-ARBA"/>
</dbReference>
<dbReference type="Pfam" id="PF03441">
    <property type="entry name" value="FAD_binding_7"/>
    <property type="match status" value="1"/>
</dbReference>
<dbReference type="Proteomes" id="UP000664417">
    <property type="component" value="Unassembled WGS sequence"/>
</dbReference>
<dbReference type="PROSITE" id="PS00394">
    <property type="entry name" value="DNA_PHOTOLYASES_1_1"/>
    <property type="match status" value="1"/>
</dbReference>
<protein>
    <submittedName>
        <fullName evidence="9">Deoxyribodipyrimidine photo-lyase</fullName>
    </submittedName>
</protein>
<feature type="domain" description="Photolyase/cryptochrome alpha/beta" evidence="8">
    <location>
        <begin position="5"/>
        <end position="138"/>
    </location>
</feature>
<sequence>MTQQKVNLVWLRRDLRCHDNHALSLALSEDLPVQPLFIFDPTILEKLTSRQDRRVSFIHQTLGELNQQLGQHGAGIWVRHNKPLAAFQELIEGDHPFQIHKVFTNRDYEPYARQRDQQIRDYLAAKGVGFVACQDQAIFECDQIRTKSGDRPYTVYTPYKKTWLQRLEGHEFAPYSGLAEAPDPRLSTMADHFPLPDLDPLGFEPATAAFPDTEPDQSLLAQYDQLRDFPARDAGSKLGIHLRFGTVSVREIAAMAQKVNDTLLSQIIWRDFFFQILFHFPHVIRGAFRPEYDKIAWRESEEDFARWCNGQTGFPIVDAGMRELKETGTMHNRVRMITASFLCKHLLINWRRGERWFAQHLLDYDLAANNGNWQWAAGTGCDAAPYFRVFNPWTQTKKFDPDFRYIKQWVPEHNQPGYPQPMVDHAFARERALATYKQGLGKN</sequence>
<keyword evidence="4 7" id="KW-0157">Chromophore</keyword>
<proteinExistence type="inferred from homology"/>
<evidence type="ECO:0000313" key="10">
    <source>
        <dbReference type="Proteomes" id="UP000664417"/>
    </source>
</evidence>
<dbReference type="Gene3D" id="1.25.40.80">
    <property type="match status" value="1"/>
</dbReference>
<dbReference type="PANTHER" id="PTHR11455:SF9">
    <property type="entry name" value="CRYPTOCHROME CIRCADIAN CLOCK 5 ISOFORM X1"/>
    <property type="match status" value="1"/>
</dbReference>
<dbReference type="Pfam" id="PF00875">
    <property type="entry name" value="DNA_photolyase"/>
    <property type="match status" value="1"/>
</dbReference>
<feature type="binding site" evidence="5">
    <location>
        <position position="223"/>
    </location>
    <ligand>
        <name>FAD</name>
        <dbReference type="ChEBI" id="CHEBI:57692"/>
    </ligand>
</feature>
<dbReference type="PROSITE" id="PS00691">
    <property type="entry name" value="DNA_PHOTOLYASES_1_2"/>
    <property type="match status" value="1"/>
</dbReference>
<dbReference type="InterPro" id="IPR036155">
    <property type="entry name" value="Crypto/Photolyase_N_sf"/>
</dbReference>
<name>A0A8J7QBQ1_9BACT</name>
<accession>A0A8J7QBQ1</accession>
<evidence type="ECO:0000256" key="1">
    <source>
        <dbReference type="ARBA" id="ARBA00001932"/>
    </source>
</evidence>
<evidence type="ECO:0000256" key="2">
    <source>
        <dbReference type="ARBA" id="ARBA00022630"/>
    </source>
</evidence>
<feature type="site" description="Electron transfer via tryptophanyl radical" evidence="6">
    <location>
        <position position="373"/>
    </location>
</feature>
<evidence type="ECO:0000256" key="4">
    <source>
        <dbReference type="ARBA" id="ARBA00022991"/>
    </source>
</evidence>
<dbReference type="SUPFAM" id="SSF48173">
    <property type="entry name" value="Cryptochrome/photolyase FAD-binding domain"/>
    <property type="match status" value="1"/>
</dbReference>
<dbReference type="PANTHER" id="PTHR11455">
    <property type="entry name" value="CRYPTOCHROME"/>
    <property type="match status" value="1"/>
</dbReference>
<feature type="site" description="Electron transfer via tryptophanyl radical" evidence="6">
    <location>
        <position position="297"/>
    </location>
</feature>
<dbReference type="InterPro" id="IPR036134">
    <property type="entry name" value="Crypto/Photolyase_FAD-like_sf"/>
</dbReference>
<dbReference type="InterPro" id="IPR018394">
    <property type="entry name" value="DNA_photolyase_1_CS_C"/>
</dbReference>
<dbReference type="AlphaFoldDB" id="A0A8J7QBQ1"/>
<dbReference type="GO" id="GO:0003904">
    <property type="term" value="F:deoxyribodipyrimidine photo-lyase activity"/>
    <property type="evidence" value="ECO:0007669"/>
    <property type="project" value="TreeGrafter"/>
</dbReference>